<accession>W5S5B9</accession>
<protein>
    <submittedName>
        <fullName evidence="1">Uncharacterized protein</fullName>
    </submittedName>
</protein>
<dbReference type="EMBL" id="KF740664">
    <property type="protein sequence ID" value="AHH01864.1"/>
    <property type="molecule type" value="Genomic_DNA"/>
</dbReference>
<dbReference type="GeneID" id="18266325"/>
<keyword evidence="2" id="KW-1185">Reference proteome</keyword>
<sequence length="385" mass="44685">MEDNREKIHQIISQTVERCLPKYNSGLVLPVCDLFLELEELGEFSLISNLKESLIPFGFNPNSPNYGWCRQPDKQGLIRYLCELQSTYGKEPIRVIQPKFPNSRFLFQNLSKIPKKVVETKQIRSILEDFPDGVILPNEILLHILRFSDSVTIFPLVHWDFLTEGLLSHLVSDEEMWSQALKAYNPYFSDSIMIPNGVFKGKIKKVEKSAFARFCFVYLVRSSIQSPWVKEDSGIFSFLKFVQAPITCHPILLGEVAVMRGKYRNNKFGNSSFLGEIVSSNFDIDVHAQVCKSPARVLSLTFEVHSKRDRINPYISIRRTRGSSGSFEIFFPRILHLGTSEDRLIREMFSLDISVDTYIFRNRLLEEFRNNYSYYEKVLLRRFSS</sequence>
<reference evidence="1 2" key="1">
    <citation type="journal article" date="2014" name="Proc. Natl. Acad. Sci. U.S.A.">
        <title>Thirty-thousand-year-old distant relative of giant icosahedral DNA viruses with a pandoravirus morphology.</title>
        <authorList>
            <person name="Legendre M."/>
            <person name="Bartoli J."/>
            <person name="Shmakova L."/>
            <person name="Jeudy S."/>
            <person name="Labadie K."/>
            <person name="Adrait A."/>
            <person name="Lescot M."/>
            <person name="Poirot O."/>
            <person name="Bertaux L."/>
            <person name="Bruley C."/>
            <person name="Coute Y."/>
            <person name="Rivkina E."/>
            <person name="Abergel C."/>
            <person name="Claverie J.M."/>
        </authorList>
    </citation>
    <scope>NUCLEOTIDE SEQUENCE [LARGE SCALE GENOMIC DNA]</scope>
    <source>
        <strain evidence="1">P1084-T</strain>
    </source>
</reference>
<dbReference type="KEGG" id="vg:18266325"/>
<organism evidence="1 2">
    <name type="scientific">Pithovirus sibericum</name>
    <dbReference type="NCBI Taxonomy" id="1450746"/>
    <lineage>
        <taxon>Viruses</taxon>
        <taxon>Pithoviruses</taxon>
        <taxon>Orthopithovirinae</taxon>
        <taxon>Alphapithovirus</taxon>
        <taxon>Alphapithovirus sibericum</taxon>
    </lineage>
</organism>
<gene>
    <name evidence="1" type="ORF">pv_297</name>
</gene>
<proteinExistence type="predicted"/>
<evidence type="ECO:0000313" key="2">
    <source>
        <dbReference type="Proteomes" id="UP000202176"/>
    </source>
</evidence>
<dbReference type="RefSeq" id="YP_009001199.1">
    <property type="nucleotide sequence ID" value="NC_023423.1"/>
</dbReference>
<name>W5S5B9_9VIRU</name>
<evidence type="ECO:0000313" key="1">
    <source>
        <dbReference type="EMBL" id="AHH01864.1"/>
    </source>
</evidence>
<dbReference type="Proteomes" id="UP000202176">
    <property type="component" value="Segment"/>
</dbReference>